<dbReference type="Proteomes" id="UP000092154">
    <property type="component" value="Unassembled WGS sequence"/>
</dbReference>
<dbReference type="InParanoid" id="A0A1B7MDG1"/>
<dbReference type="OrthoDB" id="10039611at2759"/>
<organism evidence="1 2">
    <name type="scientific">Rhizopogon vinicolor AM-OR11-026</name>
    <dbReference type="NCBI Taxonomy" id="1314800"/>
    <lineage>
        <taxon>Eukaryota</taxon>
        <taxon>Fungi</taxon>
        <taxon>Dikarya</taxon>
        <taxon>Basidiomycota</taxon>
        <taxon>Agaricomycotina</taxon>
        <taxon>Agaricomycetes</taxon>
        <taxon>Agaricomycetidae</taxon>
        <taxon>Boletales</taxon>
        <taxon>Suillineae</taxon>
        <taxon>Rhizopogonaceae</taxon>
        <taxon>Rhizopogon</taxon>
    </lineage>
</organism>
<evidence type="ECO:0000313" key="1">
    <source>
        <dbReference type="EMBL" id="OAX30639.1"/>
    </source>
</evidence>
<reference evidence="1 2" key="1">
    <citation type="submission" date="2016-06" db="EMBL/GenBank/DDBJ databases">
        <title>Comparative genomics of the ectomycorrhizal sister species Rhizopogon vinicolor and Rhizopogon vesiculosus (Basidiomycota: Boletales) reveals a divergence of the mating type B locus.</title>
        <authorList>
            <consortium name="DOE Joint Genome Institute"/>
            <person name="Mujic A.B."/>
            <person name="Kuo A."/>
            <person name="Tritt A."/>
            <person name="Lipzen A."/>
            <person name="Chen C."/>
            <person name="Johnson J."/>
            <person name="Sharma A."/>
            <person name="Barry K."/>
            <person name="Grigoriev I.V."/>
            <person name="Spatafora J.W."/>
        </authorList>
    </citation>
    <scope>NUCLEOTIDE SEQUENCE [LARGE SCALE GENOMIC DNA]</scope>
    <source>
        <strain evidence="1 2">AM-OR11-026</strain>
    </source>
</reference>
<proteinExistence type="predicted"/>
<evidence type="ECO:0000313" key="2">
    <source>
        <dbReference type="Proteomes" id="UP000092154"/>
    </source>
</evidence>
<keyword evidence="2" id="KW-1185">Reference proteome</keyword>
<dbReference type="EMBL" id="KV450149">
    <property type="protein sequence ID" value="OAX30639.1"/>
    <property type="molecule type" value="Genomic_DNA"/>
</dbReference>
<sequence>MVFDNATTHLKRADDALSACKMPKFSPKYGMEWDGSDWGKGRRPKNWGVDVNVVDENGKLVYTPSGEIKRMKVRMCNATFTNDTPQSLYYPEGHKLAGIFKGMAVILHE</sequence>
<protein>
    <submittedName>
        <fullName evidence="1">Uncharacterized protein</fullName>
    </submittedName>
</protein>
<accession>A0A1B7MDG1</accession>
<dbReference type="AlphaFoldDB" id="A0A1B7MDG1"/>
<name>A0A1B7MDG1_9AGAM</name>
<gene>
    <name evidence="1" type="ORF">K503DRAFT_806952</name>
</gene>